<dbReference type="CDD" id="cd10910">
    <property type="entry name" value="PIN_limkain_b1_N_like"/>
    <property type="match status" value="1"/>
</dbReference>
<dbReference type="PANTHER" id="PTHR14379:SF3">
    <property type="entry name" value="MEIOSIS REGULATOR AND MRNA STABILITY FACTOR 1"/>
    <property type="match status" value="1"/>
</dbReference>
<dbReference type="EMBL" id="JAEFBJ010000010">
    <property type="protein sequence ID" value="KAG7566664.1"/>
    <property type="molecule type" value="Genomic_DNA"/>
</dbReference>
<dbReference type="Proteomes" id="UP000694251">
    <property type="component" value="Chromosome 10"/>
</dbReference>
<name>A0A8T2A3D3_ARASU</name>
<dbReference type="GO" id="GO:0005777">
    <property type="term" value="C:peroxisome"/>
    <property type="evidence" value="ECO:0007669"/>
    <property type="project" value="InterPro"/>
</dbReference>
<evidence type="ECO:0000313" key="2">
    <source>
        <dbReference type="Proteomes" id="UP000694251"/>
    </source>
</evidence>
<gene>
    <name evidence="1" type="ORF">ISN44_As10g031900</name>
</gene>
<dbReference type="GO" id="GO:0010468">
    <property type="term" value="P:regulation of gene expression"/>
    <property type="evidence" value="ECO:0007669"/>
    <property type="project" value="InterPro"/>
</dbReference>
<dbReference type="AlphaFoldDB" id="A0A8T2A3D3"/>
<reference evidence="1 2" key="1">
    <citation type="submission" date="2020-12" db="EMBL/GenBank/DDBJ databases">
        <title>Concerted genomic and epigenomic changes stabilize Arabidopsis allopolyploids.</title>
        <authorList>
            <person name="Chen Z."/>
        </authorList>
    </citation>
    <scope>NUCLEOTIDE SEQUENCE [LARGE SCALE GENOMIC DNA]</scope>
    <source>
        <strain evidence="1">As9502</strain>
        <tissue evidence="1">Leaf</tissue>
    </source>
</reference>
<evidence type="ECO:0000313" key="1">
    <source>
        <dbReference type="EMBL" id="KAG7566664.1"/>
    </source>
</evidence>
<dbReference type="PANTHER" id="PTHR14379">
    <property type="entry name" value="LIMKAIN B LKAP"/>
    <property type="match status" value="1"/>
</dbReference>
<dbReference type="InterPro" id="IPR024768">
    <property type="entry name" value="Marf1"/>
</dbReference>
<accession>A0A8T2A3D3</accession>
<dbReference type="OrthoDB" id="1114210at2759"/>
<proteinExistence type="predicted"/>
<sequence length="259" mass="29886">MSDEHDEVKVITTCVFWDLEDFVLPDNLNPFYVYRNLLSALKSKGFIGRLKIWFYYGGDLDFTDEIADKYEELHTFFFRLEGDIYEKATRIMRDALLWSVDNPVRDDIPEPANLFIISNKFSGEETKELLSYLQALKSRNYNILLALKEPESCEALLPCVSLEWLWHRILGAGDDVDNTASNLCNKEEELKTANASNLCNKEEELKAANLKILEMEKAQAEQAKVLAQQAKELEYFKNIVFNQFPNLVLPTNPPARDDN</sequence>
<comment type="caution">
    <text evidence="1">The sequence shown here is derived from an EMBL/GenBank/DDBJ whole genome shotgun (WGS) entry which is preliminary data.</text>
</comment>
<keyword evidence="2" id="KW-1185">Reference proteome</keyword>
<protein>
    <recommendedName>
        <fullName evidence="3">NYN domain-containing protein</fullName>
    </recommendedName>
</protein>
<organism evidence="1 2">
    <name type="scientific">Arabidopsis suecica</name>
    <name type="common">Swedish thale-cress</name>
    <name type="synonym">Cardaminopsis suecica</name>
    <dbReference type="NCBI Taxonomy" id="45249"/>
    <lineage>
        <taxon>Eukaryota</taxon>
        <taxon>Viridiplantae</taxon>
        <taxon>Streptophyta</taxon>
        <taxon>Embryophyta</taxon>
        <taxon>Tracheophyta</taxon>
        <taxon>Spermatophyta</taxon>
        <taxon>Magnoliopsida</taxon>
        <taxon>eudicotyledons</taxon>
        <taxon>Gunneridae</taxon>
        <taxon>Pentapetalae</taxon>
        <taxon>rosids</taxon>
        <taxon>malvids</taxon>
        <taxon>Brassicales</taxon>
        <taxon>Brassicaceae</taxon>
        <taxon>Camelineae</taxon>
        <taxon>Arabidopsis</taxon>
    </lineage>
</organism>
<evidence type="ECO:0008006" key="3">
    <source>
        <dbReference type="Google" id="ProtNLM"/>
    </source>
</evidence>